<gene>
    <name evidence="1" type="ORF">BHE90_010076</name>
</gene>
<dbReference type="AlphaFoldDB" id="A0A430LI87"/>
<reference evidence="1 2" key="1">
    <citation type="submission" date="2017-06" db="EMBL/GenBank/DDBJ databases">
        <title>Comparative genomic analysis of Ambrosia Fusariam Clade fungi.</title>
        <authorList>
            <person name="Stajich J.E."/>
            <person name="Carrillo J."/>
            <person name="Kijimoto T."/>
            <person name="Eskalen A."/>
            <person name="O'Donnell K."/>
            <person name="Kasson M."/>
        </authorList>
    </citation>
    <scope>NUCLEOTIDE SEQUENCE [LARGE SCALE GENOMIC DNA]</scope>
    <source>
        <strain evidence="1 2">UCR1854</strain>
    </source>
</reference>
<keyword evidence="2" id="KW-1185">Reference proteome</keyword>
<name>A0A430LI87_9HYPO</name>
<proteinExistence type="predicted"/>
<dbReference type="EMBL" id="MIKF01000185">
    <property type="protein sequence ID" value="RTE75459.1"/>
    <property type="molecule type" value="Genomic_DNA"/>
</dbReference>
<protein>
    <submittedName>
        <fullName evidence="1">Uncharacterized protein</fullName>
    </submittedName>
</protein>
<comment type="caution">
    <text evidence="1">The sequence shown here is derived from an EMBL/GenBank/DDBJ whole genome shotgun (WGS) entry which is preliminary data.</text>
</comment>
<organism evidence="1 2">
    <name type="scientific">Fusarium euwallaceae</name>
    <dbReference type="NCBI Taxonomy" id="1147111"/>
    <lineage>
        <taxon>Eukaryota</taxon>
        <taxon>Fungi</taxon>
        <taxon>Dikarya</taxon>
        <taxon>Ascomycota</taxon>
        <taxon>Pezizomycotina</taxon>
        <taxon>Sordariomycetes</taxon>
        <taxon>Hypocreomycetidae</taxon>
        <taxon>Hypocreales</taxon>
        <taxon>Nectriaceae</taxon>
        <taxon>Fusarium</taxon>
        <taxon>Fusarium solani species complex</taxon>
    </lineage>
</organism>
<evidence type="ECO:0000313" key="1">
    <source>
        <dbReference type="EMBL" id="RTE75459.1"/>
    </source>
</evidence>
<accession>A0A430LI87</accession>
<sequence length="68" mass="7732">MTSFFSSEARNPYPNYTLERLPSTSSRVRARLRKQEDITTLLPCCVVALQKETIRQFSSISLVRAGPL</sequence>
<dbReference type="Proteomes" id="UP000287124">
    <property type="component" value="Unassembled WGS sequence"/>
</dbReference>
<evidence type="ECO:0000313" key="2">
    <source>
        <dbReference type="Proteomes" id="UP000287124"/>
    </source>
</evidence>